<dbReference type="EMBL" id="LT629695">
    <property type="protein sequence ID" value="SDH23381.1"/>
    <property type="molecule type" value="Genomic_DNA"/>
</dbReference>
<evidence type="ECO:0000313" key="4">
    <source>
        <dbReference type="EMBL" id="SDH23381.1"/>
    </source>
</evidence>
<evidence type="ECO:0000259" key="3">
    <source>
        <dbReference type="Pfam" id="PF04235"/>
    </source>
</evidence>
<dbReference type="Proteomes" id="UP000198822">
    <property type="component" value="Chromosome I"/>
</dbReference>
<keyword evidence="2" id="KW-0812">Transmembrane</keyword>
<feature type="transmembrane region" description="Helical" evidence="2">
    <location>
        <begin position="136"/>
        <end position="165"/>
    </location>
</feature>
<accession>A0A1G8AQV0</accession>
<organism evidence="4 5">
    <name type="scientific">Agrococcus jejuensis</name>
    <dbReference type="NCBI Taxonomy" id="399736"/>
    <lineage>
        <taxon>Bacteria</taxon>
        <taxon>Bacillati</taxon>
        <taxon>Actinomycetota</taxon>
        <taxon>Actinomycetes</taxon>
        <taxon>Micrococcales</taxon>
        <taxon>Microbacteriaceae</taxon>
        <taxon>Agrococcus</taxon>
    </lineage>
</organism>
<protein>
    <submittedName>
        <fullName evidence="4">Uncharacterized membrane protein YeiB</fullName>
    </submittedName>
</protein>
<name>A0A1G8AQV0_9MICO</name>
<proteinExistence type="predicted"/>
<gene>
    <name evidence="4" type="ORF">SAMN04489720_0495</name>
</gene>
<dbReference type="Pfam" id="PF04235">
    <property type="entry name" value="DUF418"/>
    <property type="match status" value="1"/>
</dbReference>
<feature type="region of interest" description="Disordered" evidence="1">
    <location>
        <begin position="425"/>
        <end position="449"/>
    </location>
</feature>
<feature type="transmembrane region" description="Helical" evidence="2">
    <location>
        <begin position="46"/>
        <end position="65"/>
    </location>
</feature>
<feature type="transmembrane region" description="Helical" evidence="2">
    <location>
        <begin position="177"/>
        <end position="201"/>
    </location>
</feature>
<feature type="transmembrane region" description="Helical" evidence="2">
    <location>
        <begin position="356"/>
        <end position="379"/>
    </location>
</feature>
<feature type="transmembrane region" description="Helical" evidence="2">
    <location>
        <begin position="385"/>
        <end position="406"/>
    </location>
</feature>
<dbReference type="OrthoDB" id="2388539at2"/>
<evidence type="ECO:0000313" key="5">
    <source>
        <dbReference type="Proteomes" id="UP000198822"/>
    </source>
</evidence>
<dbReference type="InterPro" id="IPR007349">
    <property type="entry name" value="DUF418"/>
</dbReference>
<sequence length="449" mass="47141">MRDASGVPSVGCVTIPAPASGPTATTPTSTASTPAASRVRAIAPDLARGLMLLMIALANMPFHLYGRDVAMSSMHFDGGDLGDRIWQAIAIIAIDGRSYPLFAFLFGYGMWQLYRRQLAAGATSLEARRLLRRRHWWMLAFGAVHAALLWGGDIIGAYGLVGLLVGWLFVERRDRTIVIWASVLGGLLALGALAWMAMGLVATLFGVTDLGDVSLPAVAGIDSYLASILARLGMWAPVTFVQGVFGLAVPVAILLAILAARHGMLEEPERHRALLAKVAVGGIAIAWSAGILAFLEHVDVIPVMPTTFWMLHTAAGVAGGLGYAALFGLVAARLAQRPLGPVSKALTAVGKRSMTSYLLQSVLFAPVLSAWGLGLGGVLTEWQGALYALGVWLVTVAVAVALDAAGRRGPAETLLRRLAYPRDAKAQPTAMRDAAAPSASSAPVPTVRG</sequence>
<feature type="compositionally biased region" description="Low complexity" evidence="1">
    <location>
        <begin position="434"/>
        <end position="449"/>
    </location>
</feature>
<keyword evidence="5" id="KW-1185">Reference proteome</keyword>
<dbReference type="AlphaFoldDB" id="A0A1G8AQV0"/>
<dbReference type="STRING" id="399736.SAMN04489720_0495"/>
<dbReference type="PANTHER" id="PTHR30590:SF2">
    <property type="entry name" value="INNER MEMBRANE PROTEIN"/>
    <property type="match status" value="1"/>
</dbReference>
<evidence type="ECO:0000256" key="2">
    <source>
        <dbReference type="SAM" id="Phobius"/>
    </source>
</evidence>
<feature type="transmembrane region" description="Helical" evidence="2">
    <location>
        <begin position="273"/>
        <end position="295"/>
    </location>
</feature>
<keyword evidence="2" id="KW-0472">Membrane</keyword>
<reference evidence="5" key="1">
    <citation type="submission" date="2016-10" db="EMBL/GenBank/DDBJ databases">
        <authorList>
            <person name="Varghese N."/>
            <person name="Submissions S."/>
        </authorList>
    </citation>
    <scope>NUCLEOTIDE SEQUENCE [LARGE SCALE GENOMIC DNA]</scope>
    <source>
        <strain evidence="5">DSM 22002</strain>
    </source>
</reference>
<feature type="domain" description="DUF418" evidence="3">
    <location>
        <begin position="259"/>
        <end position="420"/>
    </location>
</feature>
<evidence type="ECO:0000256" key="1">
    <source>
        <dbReference type="SAM" id="MobiDB-lite"/>
    </source>
</evidence>
<dbReference type="PANTHER" id="PTHR30590">
    <property type="entry name" value="INNER MEMBRANE PROTEIN"/>
    <property type="match status" value="1"/>
</dbReference>
<feature type="transmembrane region" description="Helical" evidence="2">
    <location>
        <begin position="240"/>
        <end position="261"/>
    </location>
</feature>
<feature type="transmembrane region" description="Helical" evidence="2">
    <location>
        <begin position="85"/>
        <end position="108"/>
    </location>
</feature>
<feature type="transmembrane region" description="Helical" evidence="2">
    <location>
        <begin position="307"/>
        <end position="335"/>
    </location>
</feature>
<dbReference type="InterPro" id="IPR052529">
    <property type="entry name" value="Bact_Transport_Assoc"/>
</dbReference>
<keyword evidence="2" id="KW-1133">Transmembrane helix</keyword>